<feature type="region of interest" description="Disordered" evidence="1">
    <location>
        <begin position="91"/>
        <end position="115"/>
    </location>
</feature>
<evidence type="ECO:0000256" key="1">
    <source>
        <dbReference type="SAM" id="MobiDB-lite"/>
    </source>
</evidence>
<dbReference type="EMBL" id="VJMH01005242">
    <property type="protein sequence ID" value="KAF0698404.1"/>
    <property type="molecule type" value="Genomic_DNA"/>
</dbReference>
<gene>
    <name evidence="3" type="primary">Aste57867_10972</name>
    <name evidence="2" type="ORF">As57867_010931</name>
    <name evidence="3" type="ORF">ASTE57867_10972</name>
</gene>
<name>A0A485KTG3_9STRA</name>
<protein>
    <submittedName>
        <fullName evidence="3">Aste57867_10972 protein</fullName>
    </submittedName>
</protein>
<feature type="compositionally biased region" description="Basic residues" evidence="1">
    <location>
        <begin position="105"/>
        <end position="115"/>
    </location>
</feature>
<keyword evidence="4" id="KW-1185">Reference proteome</keyword>
<dbReference type="EMBL" id="CAADRA010005263">
    <property type="protein sequence ID" value="VFT87840.1"/>
    <property type="molecule type" value="Genomic_DNA"/>
</dbReference>
<organism evidence="3 4">
    <name type="scientific">Aphanomyces stellatus</name>
    <dbReference type="NCBI Taxonomy" id="120398"/>
    <lineage>
        <taxon>Eukaryota</taxon>
        <taxon>Sar</taxon>
        <taxon>Stramenopiles</taxon>
        <taxon>Oomycota</taxon>
        <taxon>Saprolegniomycetes</taxon>
        <taxon>Saprolegniales</taxon>
        <taxon>Verrucalvaceae</taxon>
        <taxon>Aphanomyces</taxon>
    </lineage>
</organism>
<dbReference type="Proteomes" id="UP000332933">
    <property type="component" value="Unassembled WGS sequence"/>
</dbReference>
<evidence type="ECO:0000313" key="4">
    <source>
        <dbReference type="Proteomes" id="UP000332933"/>
    </source>
</evidence>
<proteinExistence type="predicted"/>
<evidence type="ECO:0000313" key="3">
    <source>
        <dbReference type="EMBL" id="VFT87840.1"/>
    </source>
</evidence>
<accession>A0A485KTG3</accession>
<sequence length="115" mass="13188">MSRVNASPKLPTSLDARNPLKRTWTLADEAEMRRGLRADISDMQVDVARMAEKVADLTYTVKLFIQHKESRQARQRVTTFRAAAAKANLRDDNNSCQYQSNSPPSHKRIRKMTEK</sequence>
<reference evidence="3 4" key="1">
    <citation type="submission" date="2019-03" db="EMBL/GenBank/DDBJ databases">
        <authorList>
            <person name="Gaulin E."/>
            <person name="Dumas B."/>
        </authorList>
    </citation>
    <scope>NUCLEOTIDE SEQUENCE [LARGE SCALE GENOMIC DNA]</scope>
    <source>
        <strain evidence="3">CBS 568.67</strain>
    </source>
</reference>
<reference evidence="2" key="2">
    <citation type="submission" date="2019-06" db="EMBL/GenBank/DDBJ databases">
        <title>Genomics analysis of Aphanomyces spp. identifies a new class of oomycete effector associated with host adaptation.</title>
        <authorList>
            <person name="Gaulin E."/>
        </authorList>
    </citation>
    <scope>NUCLEOTIDE SEQUENCE</scope>
    <source>
        <strain evidence="2">CBS 578.67</strain>
    </source>
</reference>
<dbReference type="AlphaFoldDB" id="A0A485KTG3"/>
<feature type="compositionally biased region" description="Polar residues" evidence="1">
    <location>
        <begin position="94"/>
        <end position="104"/>
    </location>
</feature>
<evidence type="ECO:0000313" key="2">
    <source>
        <dbReference type="EMBL" id="KAF0698404.1"/>
    </source>
</evidence>